<dbReference type="SMART" id="SM00717">
    <property type="entry name" value="SANT"/>
    <property type="match status" value="1"/>
</dbReference>
<dbReference type="SUPFAM" id="SSF46689">
    <property type="entry name" value="Homeodomain-like"/>
    <property type="match status" value="1"/>
</dbReference>
<evidence type="ECO:0000313" key="4">
    <source>
        <dbReference type="EMBL" id="PPQ77179.1"/>
    </source>
</evidence>
<name>A0A409WF83_9AGAR</name>
<dbReference type="EMBL" id="NHTK01005502">
    <property type="protein sequence ID" value="PPQ77179.1"/>
    <property type="molecule type" value="Genomic_DNA"/>
</dbReference>
<comment type="caution">
    <text evidence="4">The sequence shown here is derived from an EMBL/GenBank/DDBJ whole genome shotgun (WGS) entry which is preliminary data.</text>
</comment>
<evidence type="ECO:0000256" key="1">
    <source>
        <dbReference type="SAM" id="MobiDB-lite"/>
    </source>
</evidence>
<dbReference type="PANTHER" id="PTHR46993">
    <property type="entry name" value="MYB TRANSCRIPTION FACTOR"/>
    <property type="match status" value="1"/>
</dbReference>
<feature type="region of interest" description="Disordered" evidence="1">
    <location>
        <begin position="1"/>
        <end position="30"/>
    </location>
</feature>
<dbReference type="OrthoDB" id="608866at2759"/>
<dbReference type="PANTHER" id="PTHR46993:SF4">
    <property type="entry name" value="MYB-LIKE HTH TRANSCRIPTIONAL REGULATOR FAMILY PROTEIN"/>
    <property type="match status" value="1"/>
</dbReference>
<dbReference type="AlphaFoldDB" id="A0A409WF83"/>
<dbReference type="PROSITE" id="PS50090">
    <property type="entry name" value="MYB_LIKE"/>
    <property type="match status" value="1"/>
</dbReference>
<dbReference type="InParanoid" id="A0A409WF83"/>
<protein>
    <submittedName>
        <fullName evidence="4">Uncharacterized protein</fullName>
    </submittedName>
</protein>
<evidence type="ECO:0000259" key="3">
    <source>
        <dbReference type="PROSITE" id="PS51294"/>
    </source>
</evidence>
<sequence>MSTPPEPSPSRLGSRASRRNRRPWSVEETQQLHQAVEKHGTGNWAKILQDTAFESLRTRKRQDLRIKYRNETKKGSSKIVEIHRRDAGPSAEFEVQSPRSSHHRAADHRINSTVVINDEVADYDKLPWYSEMVDNTNSIDCQLIPRHSQLLPAWPPKEDDAYVQQQQHSSSVMNFEERPFSTGNTSNFTAFAFNDLPPDQGCWMDNGIARENFTLGQDTFQISAATSYWAGDVYNDHERNEA</sequence>
<reference evidence="4 5" key="1">
    <citation type="journal article" date="2018" name="Evol. Lett.">
        <title>Horizontal gene cluster transfer increased hallucinogenic mushroom diversity.</title>
        <authorList>
            <person name="Reynolds H.T."/>
            <person name="Vijayakumar V."/>
            <person name="Gluck-Thaler E."/>
            <person name="Korotkin H.B."/>
            <person name="Matheny P.B."/>
            <person name="Slot J.C."/>
        </authorList>
    </citation>
    <scope>NUCLEOTIDE SEQUENCE [LARGE SCALE GENOMIC DNA]</scope>
    <source>
        <strain evidence="4 5">2629</strain>
    </source>
</reference>
<dbReference type="InterPro" id="IPR017930">
    <property type="entry name" value="Myb_dom"/>
</dbReference>
<proteinExistence type="predicted"/>
<dbReference type="Gene3D" id="1.10.10.60">
    <property type="entry name" value="Homeodomain-like"/>
    <property type="match status" value="1"/>
</dbReference>
<dbReference type="InterPro" id="IPR009057">
    <property type="entry name" value="Homeodomain-like_sf"/>
</dbReference>
<dbReference type="PROSITE" id="PS51294">
    <property type="entry name" value="HTH_MYB"/>
    <property type="match status" value="1"/>
</dbReference>
<accession>A0A409WF83</accession>
<keyword evidence="5" id="KW-1185">Reference proteome</keyword>
<organism evidence="4 5">
    <name type="scientific">Panaeolus cyanescens</name>
    <dbReference type="NCBI Taxonomy" id="181874"/>
    <lineage>
        <taxon>Eukaryota</taxon>
        <taxon>Fungi</taxon>
        <taxon>Dikarya</taxon>
        <taxon>Basidiomycota</taxon>
        <taxon>Agaricomycotina</taxon>
        <taxon>Agaricomycetes</taxon>
        <taxon>Agaricomycetidae</taxon>
        <taxon>Agaricales</taxon>
        <taxon>Agaricineae</taxon>
        <taxon>Galeropsidaceae</taxon>
        <taxon>Panaeolus</taxon>
    </lineage>
</organism>
<feature type="domain" description="HTH myb-type" evidence="3">
    <location>
        <begin position="16"/>
        <end position="76"/>
    </location>
</feature>
<dbReference type="CDD" id="cd11660">
    <property type="entry name" value="SANT_TRF"/>
    <property type="match status" value="1"/>
</dbReference>
<dbReference type="Proteomes" id="UP000284842">
    <property type="component" value="Unassembled WGS sequence"/>
</dbReference>
<feature type="domain" description="Myb-like" evidence="2">
    <location>
        <begin position="16"/>
        <end position="72"/>
    </location>
</feature>
<evidence type="ECO:0000259" key="2">
    <source>
        <dbReference type="PROSITE" id="PS50090"/>
    </source>
</evidence>
<evidence type="ECO:0000313" key="5">
    <source>
        <dbReference type="Proteomes" id="UP000284842"/>
    </source>
</evidence>
<dbReference type="InterPro" id="IPR001005">
    <property type="entry name" value="SANT/Myb"/>
</dbReference>
<dbReference type="Pfam" id="PF00249">
    <property type="entry name" value="Myb_DNA-binding"/>
    <property type="match status" value="1"/>
</dbReference>
<gene>
    <name evidence="4" type="ORF">CVT24_009882</name>
</gene>